<dbReference type="PROSITE" id="PS50157">
    <property type="entry name" value="ZINC_FINGER_C2H2_2"/>
    <property type="match status" value="1"/>
</dbReference>
<dbReference type="InterPro" id="IPR036236">
    <property type="entry name" value="Znf_C2H2_sf"/>
</dbReference>
<dbReference type="PANTHER" id="PTHR46082">
    <property type="entry name" value="ATP/GTP-BINDING PROTEIN-RELATED"/>
    <property type="match status" value="1"/>
</dbReference>
<dbReference type="SUPFAM" id="SSF53167">
    <property type="entry name" value="Purine and uridine phosphorylases"/>
    <property type="match status" value="1"/>
</dbReference>
<organism evidence="3 4">
    <name type="scientific">Fusarium avenaceum</name>
    <dbReference type="NCBI Taxonomy" id="40199"/>
    <lineage>
        <taxon>Eukaryota</taxon>
        <taxon>Fungi</taxon>
        <taxon>Dikarya</taxon>
        <taxon>Ascomycota</taxon>
        <taxon>Pezizomycotina</taxon>
        <taxon>Sordariomycetes</taxon>
        <taxon>Hypocreomycetidae</taxon>
        <taxon>Hypocreales</taxon>
        <taxon>Nectriaceae</taxon>
        <taxon>Fusarium</taxon>
        <taxon>Fusarium tricinctum species complex</taxon>
    </lineage>
</organism>
<reference evidence="3" key="1">
    <citation type="submission" date="2021-04" db="EMBL/GenBank/DDBJ databases">
        <title>Draft genome of Fusarium avenaceum strain F156N33, isolated from an atmospheric sample in Virginia.</title>
        <authorList>
            <person name="Yang S."/>
            <person name="Vinatzer B.A."/>
            <person name="Coleman J."/>
        </authorList>
    </citation>
    <scope>NUCLEOTIDE SEQUENCE</scope>
    <source>
        <strain evidence="3">F156N33</strain>
    </source>
</reference>
<evidence type="ECO:0000313" key="3">
    <source>
        <dbReference type="EMBL" id="KAG5656892.1"/>
    </source>
</evidence>
<dbReference type="AlphaFoldDB" id="A0A9P7H1Y5"/>
<dbReference type="PANTHER" id="PTHR46082:SF11">
    <property type="entry name" value="AAA+ ATPASE DOMAIN-CONTAINING PROTEIN-RELATED"/>
    <property type="match status" value="1"/>
</dbReference>
<keyword evidence="4" id="KW-1185">Reference proteome</keyword>
<feature type="domain" description="C2H2-type" evidence="2">
    <location>
        <begin position="31"/>
        <end position="60"/>
    </location>
</feature>
<dbReference type="Proteomes" id="UP000782241">
    <property type="component" value="Unassembled WGS sequence"/>
</dbReference>
<sequence>MPKCETCPKTFFTQQACKQHMIEKSHRKPTKKCDQCNKLFKDRSAAEAHMTQVNHWNPKIPCETCPVKFYTQEAAKQHMAATSHYKNRSKLSYQTFPNEHNLKMRLNSNFPQRPQESESANKSVARHVNEHNASRSFAEDNHGISTATPLLNFKHARPGAAANQNAPECTEYTVGWICALPTEMAAAEEMLDEVFQHPGQGMLDDNIYVVGRIAHLKMVIVCLPYGIAGTTSATRVAEQMRQTFTALRYTLLVGVGGGMPSREFDVRLGDVVVSAPSHSSPGVVQYDYGKDIQNDIFITTGHLNLPPARLLNAISRLESQEVSRLSGTIFPMARSIDRLQARYANSEHNWSYPGRDKDLLFNSSYDHKEGYHTCEMCDTAYLEERPERGSIRPKVHYGTIASANRVMRNGAARERLRLDKNALCVEMKAAGLMNNFPCLVIRGICDYADSHKNKDWQLYAAVTAAAYAKELLSVMP</sequence>
<dbReference type="SMART" id="SM00355">
    <property type="entry name" value="ZnF_C2H2"/>
    <property type="match status" value="3"/>
</dbReference>
<keyword evidence="1" id="KW-0863">Zinc-finger</keyword>
<evidence type="ECO:0000259" key="2">
    <source>
        <dbReference type="PROSITE" id="PS50157"/>
    </source>
</evidence>
<keyword evidence="1" id="KW-0862">Zinc</keyword>
<dbReference type="GO" id="GO:0009116">
    <property type="term" value="P:nucleoside metabolic process"/>
    <property type="evidence" value="ECO:0007669"/>
    <property type="project" value="InterPro"/>
</dbReference>
<dbReference type="InterPro" id="IPR013087">
    <property type="entry name" value="Znf_C2H2_type"/>
</dbReference>
<dbReference type="InterPro" id="IPR053137">
    <property type="entry name" value="NLR-like"/>
</dbReference>
<gene>
    <name evidence="3" type="ORF">KAF25_011061</name>
</gene>
<dbReference type="Gene3D" id="3.40.50.1580">
    <property type="entry name" value="Nucleoside phosphorylase domain"/>
    <property type="match status" value="1"/>
</dbReference>
<dbReference type="EMBL" id="JAGPUO010000019">
    <property type="protein sequence ID" value="KAG5656892.1"/>
    <property type="molecule type" value="Genomic_DNA"/>
</dbReference>
<evidence type="ECO:0000256" key="1">
    <source>
        <dbReference type="PROSITE-ProRule" id="PRU00042"/>
    </source>
</evidence>
<accession>A0A9P7H1Y5</accession>
<dbReference type="InterPro" id="IPR035994">
    <property type="entry name" value="Nucleoside_phosphorylase_sf"/>
</dbReference>
<name>A0A9P7H1Y5_9HYPO</name>
<protein>
    <recommendedName>
        <fullName evidence="2">C2H2-type domain-containing protein</fullName>
    </recommendedName>
</protein>
<keyword evidence="1" id="KW-0479">Metal-binding</keyword>
<dbReference type="GO" id="GO:0003824">
    <property type="term" value="F:catalytic activity"/>
    <property type="evidence" value="ECO:0007669"/>
    <property type="project" value="InterPro"/>
</dbReference>
<proteinExistence type="predicted"/>
<dbReference type="Gene3D" id="3.30.160.60">
    <property type="entry name" value="Classic Zinc Finger"/>
    <property type="match status" value="1"/>
</dbReference>
<dbReference type="PROSITE" id="PS00028">
    <property type="entry name" value="ZINC_FINGER_C2H2_1"/>
    <property type="match status" value="3"/>
</dbReference>
<comment type="caution">
    <text evidence="3">The sequence shown here is derived from an EMBL/GenBank/DDBJ whole genome shotgun (WGS) entry which is preliminary data.</text>
</comment>
<dbReference type="SUPFAM" id="SSF57667">
    <property type="entry name" value="beta-beta-alpha zinc fingers"/>
    <property type="match status" value="1"/>
</dbReference>
<evidence type="ECO:0000313" key="4">
    <source>
        <dbReference type="Proteomes" id="UP000782241"/>
    </source>
</evidence>
<dbReference type="GO" id="GO:0008270">
    <property type="term" value="F:zinc ion binding"/>
    <property type="evidence" value="ECO:0007669"/>
    <property type="project" value="UniProtKB-KW"/>
</dbReference>